<dbReference type="PRINTS" id="PR00756">
    <property type="entry name" value="ALADIPTASE"/>
</dbReference>
<comment type="subcellular location">
    <subcellularLocation>
        <location evidence="3">Cell membrane</location>
        <topology evidence="3">Lipid-anchor</topology>
        <topology evidence="3">GPI-anchor</topology>
    </subcellularLocation>
    <subcellularLocation>
        <location evidence="2">Membrane</location>
        <topology evidence="2">Single-pass type II membrane protein</topology>
    </subcellularLocation>
</comment>
<dbReference type="Pfam" id="PF01433">
    <property type="entry name" value="Peptidase_M1"/>
    <property type="match status" value="1"/>
</dbReference>
<evidence type="ECO:0000256" key="20">
    <source>
        <dbReference type="ARBA" id="ARBA00023288"/>
    </source>
</evidence>
<evidence type="ECO:0000256" key="12">
    <source>
        <dbReference type="ARBA" id="ARBA00022801"/>
    </source>
</evidence>
<evidence type="ECO:0000256" key="16">
    <source>
        <dbReference type="ARBA" id="ARBA00023049"/>
    </source>
</evidence>
<keyword evidence="12 24" id="KW-0378">Hydrolase</keyword>
<keyword evidence="10 22" id="KW-0479">Metal-binding</keyword>
<dbReference type="InterPro" id="IPR050344">
    <property type="entry name" value="Peptidase_M1_aminopeptidases"/>
</dbReference>
<comment type="catalytic activity">
    <reaction evidence="1">
        <text>Release of an N-terminal amino acid, Xaa-|-Yaa- from a peptide, amide or arylamide. Xaa is preferably Ala, but may be most amino acids including Pro (slow action). When a terminal hydrophobic residue is followed by a prolyl residue, the two may be released as an intact Xaa-Pro dipeptide.</text>
        <dbReference type="EC" id="3.4.11.2"/>
    </reaction>
</comment>
<evidence type="ECO:0000313" key="29">
    <source>
        <dbReference type="Proteomes" id="UP000410492"/>
    </source>
</evidence>
<dbReference type="InterPro" id="IPR024571">
    <property type="entry name" value="ERAP1-like_C_dom"/>
</dbReference>
<evidence type="ECO:0000256" key="4">
    <source>
        <dbReference type="ARBA" id="ARBA00010136"/>
    </source>
</evidence>
<evidence type="ECO:0000256" key="17">
    <source>
        <dbReference type="ARBA" id="ARBA00023136"/>
    </source>
</evidence>
<reference evidence="28 29" key="1">
    <citation type="submission" date="2019-01" db="EMBL/GenBank/DDBJ databases">
        <authorList>
            <person name="Sayadi A."/>
        </authorList>
    </citation>
    <scope>NUCLEOTIDE SEQUENCE [LARGE SCALE GENOMIC DNA]</scope>
</reference>
<accession>A0A653C1B2</accession>
<dbReference type="EMBL" id="CAACVG010006766">
    <property type="protein sequence ID" value="VEN41545.1"/>
    <property type="molecule type" value="Genomic_DNA"/>
</dbReference>
<dbReference type="GO" id="GO:0006508">
    <property type="term" value="P:proteolysis"/>
    <property type="evidence" value="ECO:0007669"/>
    <property type="project" value="UniProtKB-KW"/>
</dbReference>
<dbReference type="Pfam" id="PF17900">
    <property type="entry name" value="Peptidase_M1_N"/>
    <property type="match status" value="1"/>
</dbReference>
<name>A0A653C1B2_CALMS</name>
<evidence type="ECO:0000256" key="13">
    <source>
        <dbReference type="ARBA" id="ARBA00022833"/>
    </source>
</evidence>
<dbReference type="GO" id="GO:0098552">
    <property type="term" value="C:side of membrane"/>
    <property type="evidence" value="ECO:0007669"/>
    <property type="project" value="UniProtKB-KW"/>
</dbReference>
<evidence type="ECO:0000256" key="23">
    <source>
        <dbReference type="PIRSR" id="PIRSR634016-4"/>
    </source>
</evidence>
<keyword evidence="13 22" id="KW-0862">Zinc</keyword>
<keyword evidence="29" id="KW-1185">Reference proteome</keyword>
<evidence type="ECO:0000256" key="5">
    <source>
        <dbReference type="ARBA" id="ARBA00022438"/>
    </source>
</evidence>
<dbReference type="Gene3D" id="2.60.40.1730">
    <property type="entry name" value="tricorn interacting facor f3 domain"/>
    <property type="match status" value="1"/>
</dbReference>
<keyword evidence="19" id="KW-0325">Glycoprotein</keyword>
<dbReference type="InterPro" id="IPR034016">
    <property type="entry name" value="M1_APN-typ"/>
</dbReference>
<dbReference type="Gene3D" id="2.60.40.1910">
    <property type="match status" value="1"/>
</dbReference>
<evidence type="ECO:0000256" key="22">
    <source>
        <dbReference type="PIRSR" id="PIRSR634016-3"/>
    </source>
</evidence>
<keyword evidence="7" id="KW-0336">GPI-anchor</keyword>
<keyword evidence="5 24" id="KW-0031">Aminopeptidase</keyword>
<dbReference type="GO" id="GO:0008270">
    <property type="term" value="F:zinc ion binding"/>
    <property type="evidence" value="ECO:0007669"/>
    <property type="project" value="UniProtKB-UniRule"/>
</dbReference>
<evidence type="ECO:0000256" key="10">
    <source>
        <dbReference type="ARBA" id="ARBA00022723"/>
    </source>
</evidence>
<evidence type="ECO:0000259" key="27">
    <source>
        <dbReference type="Pfam" id="PF17900"/>
    </source>
</evidence>
<dbReference type="OrthoDB" id="510539at2759"/>
<proteinExistence type="inferred from homology"/>
<dbReference type="Proteomes" id="UP000410492">
    <property type="component" value="Unassembled WGS sequence"/>
</dbReference>
<evidence type="ECO:0000256" key="19">
    <source>
        <dbReference type="ARBA" id="ARBA00023180"/>
    </source>
</evidence>
<protein>
    <recommendedName>
        <fullName evidence="24">Aminopeptidase</fullName>
        <ecNumber evidence="24">3.4.11.-</ecNumber>
    </recommendedName>
</protein>
<dbReference type="InterPro" id="IPR001930">
    <property type="entry name" value="Peptidase_M1"/>
</dbReference>
<evidence type="ECO:0000256" key="15">
    <source>
        <dbReference type="ARBA" id="ARBA00022989"/>
    </source>
</evidence>
<evidence type="ECO:0000259" key="26">
    <source>
        <dbReference type="Pfam" id="PF11838"/>
    </source>
</evidence>
<evidence type="ECO:0000256" key="11">
    <source>
        <dbReference type="ARBA" id="ARBA00022729"/>
    </source>
</evidence>
<evidence type="ECO:0000313" key="28">
    <source>
        <dbReference type="EMBL" id="VEN41545.1"/>
    </source>
</evidence>
<evidence type="ECO:0000256" key="7">
    <source>
        <dbReference type="ARBA" id="ARBA00022622"/>
    </source>
</evidence>
<comment type="similarity">
    <text evidence="4 24">Belongs to the peptidase M1 family.</text>
</comment>
<dbReference type="Gene3D" id="1.25.50.20">
    <property type="match status" value="1"/>
</dbReference>
<dbReference type="GO" id="GO:0005886">
    <property type="term" value="C:plasma membrane"/>
    <property type="evidence" value="ECO:0007669"/>
    <property type="project" value="UniProtKB-SubCell"/>
</dbReference>
<dbReference type="FunFam" id="1.10.390.10:FF:000013">
    <property type="entry name" value="Aminopeptidase N"/>
    <property type="match status" value="1"/>
</dbReference>
<keyword evidence="18" id="KW-1015">Disulfide bond</keyword>
<evidence type="ECO:0000256" key="8">
    <source>
        <dbReference type="ARBA" id="ARBA00022670"/>
    </source>
</evidence>
<evidence type="ECO:0000256" key="2">
    <source>
        <dbReference type="ARBA" id="ARBA00004606"/>
    </source>
</evidence>
<keyword evidence="14" id="KW-0735">Signal-anchor</keyword>
<evidence type="ECO:0000259" key="25">
    <source>
        <dbReference type="Pfam" id="PF01433"/>
    </source>
</evidence>
<dbReference type="SUPFAM" id="SSF55486">
    <property type="entry name" value="Metalloproteases ('zincins'), catalytic domain"/>
    <property type="match status" value="1"/>
</dbReference>
<evidence type="ECO:0000256" key="6">
    <source>
        <dbReference type="ARBA" id="ARBA00022475"/>
    </source>
</evidence>
<dbReference type="InterPro" id="IPR045357">
    <property type="entry name" value="Aminopeptidase_N-like_N"/>
</dbReference>
<evidence type="ECO:0000256" key="24">
    <source>
        <dbReference type="RuleBase" id="RU364040"/>
    </source>
</evidence>
<dbReference type="FunFam" id="1.25.50.20:FF:000001">
    <property type="entry name" value="Aminopeptidase"/>
    <property type="match status" value="1"/>
</dbReference>
<dbReference type="GO" id="GO:0042277">
    <property type="term" value="F:peptide binding"/>
    <property type="evidence" value="ECO:0007669"/>
    <property type="project" value="TreeGrafter"/>
</dbReference>
<evidence type="ECO:0000256" key="9">
    <source>
        <dbReference type="ARBA" id="ARBA00022692"/>
    </source>
</evidence>
<comment type="cofactor">
    <cofactor evidence="22 24">
        <name>Zn(2+)</name>
        <dbReference type="ChEBI" id="CHEBI:29105"/>
    </cofactor>
    <text evidence="22 24">Binds 1 zinc ion per subunit.</text>
</comment>
<feature type="domain" description="Peptidase M1 membrane alanine aminopeptidase" evidence="25">
    <location>
        <begin position="331"/>
        <end position="556"/>
    </location>
</feature>
<gene>
    <name evidence="28" type="ORF">CALMAC_LOCUS5327</name>
</gene>
<evidence type="ECO:0000256" key="21">
    <source>
        <dbReference type="PIRSR" id="PIRSR634016-1"/>
    </source>
</evidence>
<dbReference type="InterPro" id="IPR014782">
    <property type="entry name" value="Peptidase_M1_dom"/>
</dbReference>
<evidence type="ECO:0000256" key="3">
    <source>
        <dbReference type="ARBA" id="ARBA00004609"/>
    </source>
</evidence>
<sequence>MYVQKPFGCPKEEHSIPASAELENNSNQKKYTVNRGRPSKSVVISRPLCILMGIGALLLAILVGLVVFFLVPRGCSAGEETPSALTKAVDTVLGGLRKSEDDVDERLPRSIRPTHYRIRIVPYLNTSSTSGWVSMVLKAEEDTSEIIFHARNISIDKHSVTVRKNSSQIKINAQDYAEGDKYKIRLDETLSKGDECEVSMGYTGVLDRHLKGFYKGKYISARNNESYFASTQFSPTDARKAFPCFDEPYFKAKFTISLARPFNMTTLSNMPLGKVEAYEHDKSWYWDDYPETPDMPTYLVAFMVSDLQSTQSTDHRIKMWARNDLIHFTAYAGDLAPKILRYFEEYFGTSFPLPKIDIVAVPEFGFSAMENWGLITFRENVLLIDPATSTNSDKREAAVVLGHEIAHQWFGNLVSPKWWNDLWLKEGFATYLEYFGVDSANPDWKIAEEFLLTETHRAMGVDALESARAISFEVKNSKQIRQAFDDISYAKGACIIRMMNNFLGEAVFKTGLINFLHKYQYGVADREDLFTSLTEEAHKNGILPPNVTVGGIMETWTERPGFPVVHSIADYENNKLLLSQKRFFLSGKQEKSSWWIPISFTAKKTLDENADFSETKPKYWMRGEHQIEEDADLRNISWYLLNVNHTGYFIVNYDEKNWRALSDNIMNLPPLTRAQLISDSMDLASASLISYDIPLRMIARMATQDKMIMIIPTLATLNKLDFLNNMLYNTPAFGLFEEFHSKIFKQTYNIVTQFEGLVDVYITNRIRRVVLEWSCRSSISKCAHEARHRFRERMIHNTVIHPEVRSTVYCTAIREGGDIEWKWAYRRYLDTPSISEKNIILDALGCTKEKWLLSRYLDSLTAGSSIRVQDADKVFSSVAANPDGMPIAFDFLRKNWNALLNRYGDGFSIVAKMIRSLATHMNTEFQLSEFQRFKDSVKQNISTTASAFDAAIEQVRANVNWMNRNYEEVESWLQQHRDYFDFV</sequence>
<keyword evidence="9 24" id="KW-0812">Transmembrane</keyword>
<dbReference type="Pfam" id="PF11838">
    <property type="entry name" value="ERAP1_C"/>
    <property type="match status" value="1"/>
</dbReference>
<dbReference type="CDD" id="cd09601">
    <property type="entry name" value="M1_APN-Q_like"/>
    <property type="match status" value="1"/>
</dbReference>
<evidence type="ECO:0000256" key="14">
    <source>
        <dbReference type="ARBA" id="ARBA00022968"/>
    </source>
</evidence>
<evidence type="ECO:0000256" key="1">
    <source>
        <dbReference type="ARBA" id="ARBA00000098"/>
    </source>
</evidence>
<feature type="binding site" evidence="22">
    <location>
        <position position="407"/>
    </location>
    <ligand>
        <name>Zn(2+)</name>
        <dbReference type="ChEBI" id="CHEBI:29105"/>
        <note>catalytic</note>
    </ligand>
</feature>
<keyword evidence="8 24" id="KW-0645">Protease</keyword>
<dbReference type="InterPro" id="IPR042097">
    <property type="entry name" value="Aminopeptidase_N-like_N_sf"/>
</dbReference>
<organism evidence="28 29">
    <name type="scientific">Callosobruchus maculatus</name>
    <name type="common">Southern cowpea weevil</name>
    <name type="synonym">Pulse bruchid</name>
    <dbReference type="NCBI Taxonomy" id="64391"/>
    <lineage>
        <taxon>Eukaryota</taxon>
        <taxon>Metazoa</taxon>
        <taxon>Ecdysozoa</taxon>
        <taxon>Arthropoda</taxon>
        <taxon>Hexapoda</taxon>
        <taxon>Insecta</taxon>
        <taxon>Pterygota</taxon>
        <taxon>Neoptera</taxon>
        <taxon>Endopterygota</taxon>
        <taxon>Coleoptera</taxon>
        <taxon>Polyphaga</taxon>
        <taxon>Cucujiformia</taxon>
        <taxon>Chrysomeloidea</taxon>
        <taxon>Chrysomelidae</taxon>
        <taxon>Bruchinae</taxon>
        <taxon>Bruchini</taxon>
        <taxon>Callosobruchus</taxon>
    </lineage>
</organism>
<dbReference type="SUPFAM" id="SSF63737">
    <property type="entry name" value="Leukotriene A4 hydrolase N-terminal domain"/>
    <property type="match status" value="1"/>
</dbReference>
<keyword evidence="11" id="KW-0732">Signal</keyword>
<dbReference type="FunFam" id="2.60.40.1910:FF:000008">
    <property type="entry name" value="Aminopeptidase"/>
    <property type="match status" value="1"/>
</dbReference>
<keyword evidence="15 24" id="KW-1133">Transmembrane helix</keyword>
<dbReference type="GO" id="GO:0043171">
    <property type="term" value="P:peptide catabolic process"/>
    <property type="evidence" value="ECO:0007669"/>
    <property type="project" value="TreeGrafter"/>
</dbReference>
<feature type="domain" description="ERAP1-like C-terminal" evidence="26">
    <location>
        <begin position="638"/>
        <end position="956"/>
    </location>
</feature>
<feature type="site" description="Transition state stabilizer" evidence="23">
    <location>
        <position position="489"/>
    </location>
</feature>
<dbReference type="InterPro" id="IPR027268">
    <property type="entry name" value="Peptidase_M4/M1_CTD_sf"/>
</dbReference>
<dbReference type="EC" id="3.4.11.-" evidence="24"/>
<dbReference type="PANTHER" id="PTHR11533">
    <property type="entry name" value="PROTEASE M1 ZINC METALLOPROTEASE"/>
    <property type="match status" value="1"/>
</dbReference>
<dbReference type="AlphaFoldDB" id="A0A653C1B2"/>
<dbReference type="GO" id="GO:0005615">
    <property type="term" value="C:extracellular space"/>
    <property type="evidence" value="ECO:0007669"/>
    <property type="project" value="TreeGrafter"/>
</dbReference>
<dbReference type="GO" id="GO:0005737">
    <property type="term" value="C:cytoplasm"/>
    <property type="evidence" value="ECO:0007669"/>
    <property type="project" value="TreeGrafter"/>
</dbReference>
<keyword evidence="6" id="KW-1003">Cell membrane</keyword>
<dbReference type="PANTHER" id="PTHR11533:SF294">
    <property type="entry name" value="THYROTROPIN-RELEASING HORMONE-DEGRADING ECTOENZYME"/>
    <property type="match status" value="1"/>
</dbReference>
<dbReference type="FunFam" id="2.60.40.1730:FF:000012">
    <property type="entry name" value="Aminopeptidase N"/>
    <property type="match status" value="1"/>
</dbReference>
<feature type="binding site" evidence="22">
    <location>
        <position position="426"/>
    </location>
    <ligand>
        <name>Zn(2+)</name>
        <dbReference type="ChEBI" id="CHEBI:29105"/>
        <note>catalytic</note>
    </ligand>
</feature>
<feature type="transmembrane region" description="Helical" evidence="24">
    <location>
        <begin position="48"/>
        <end position="71"/>
    </location>
</feature>
<keyword evidence="16 24" id="KW-0482">Metalloprotease</keyword>
<dbReference type="Gene3D" id="1.10.390.10">
    <property type="entry name" value="Neutral Protease Domain 2"/>
    <property type="match status" value="1"/>
</dbReference>
<dbReference type="GO" id="GO:0070006">
    <property type="term" value="F:metalloaminopeptidase activity"/>
    <property type="evidence" value="ECO:0007669"/>
    <property type="project" value="TreeGrafter"/>
</dbReference>
<dbReference type="GO" id="GO:0016285">
    <property type="term" value="F:alanyl aminopeptidase activity"/>
    <property type="evidence" value="ECO:0007669"/>
    <property type="project" value="UniProtKB-EC"/>
</dbReference>
<feature type="binding site" evidence="22">
    <location>
        <position position="403"/>
    </location>
    <ligand>
        <name>Zn(2+)</name>
        <dbReference type="ChEBI" id="CHEBI:29105"/>
        <note>catalytic</note>
    </ligand>
</feature>
<keyword evidence="17 24" id="KW-0472">Membrane</keyword>
<feature type="domain" description="Aminopeptidase N-like N-terminal" evidence="27">
    <location>
        <begin position="113"/>
        <end position="299"/>
    </location>
</feature>
<feature type="active site" description="Proton acceptor" evidence="21">
    <location>
        <position position="404"/>
    </location>
</feature>
<evidence type="ECO:0000256" key="18">
    <source>
        <dbReference type="ARBA" id="ARBA00023157"/>
    </source>
</evidence>
<keyword evidence="20" id="KW-0449">Lipoprotein</keyword>